<sequence length="346" mass="39682">MRKTPIQIPTLSSEDFSKILPPSMNYPSLSELFGHYSQVYLKHIASKMNSYTWFRFVESESKNLIFKRMATRILYRMMEREPADRYCAGNENGYVIGELAEGLTSRGVNYKSVNEDGIGIFEREDELLLVGCDGVGDCLVGEVASFVILSLFDRHPEKTIQEVFSESVEVLLALGEKLEVEVPEFATFPNEISQAAVTAVSIKNNRCEIGQVGDVLLYHLRDGELRLLDQNRQWLDLEKLKKLFADEQYLAQRHIISNAIGRNYDPYWMPAFLTLKKDDVLVLASDGLETLHPNEIFEVFEEFDDDREVLNALYNRCIEANLKWNTSGSPLYTKPDNISIILYRHK</sequence>
<protein>
    <recommendedName>
        <fullName evidence="1">PPM-type phosphatase domain-containing protein</fullName>
    </recommendedName>
</protein>
<dbReference type="AlphaFoldDB" id="A0A8J7QKR7"/>
<dbReference type="PROSITE" id="PS51746">
    <property type="entry name" value="PPM_2"/>
    <property type="match status" value="1"/>
</dbReference>
<evidence type="ECO:0000259" key="1">
    <source>
        <dbReference type="PROSITE" id="PS51746"/>
    </source>
</evidence>
<organism evidence="2 3">
    <name type="scientific">Acanthopleuribacter pedis</name>
    <dbReference type="NCBI Taxonomy" id="442870"/>
    <lineage>
        <taxon>Bacteria</taxon>
        <taxon>Pseudomonadati</taxon>
        <taxon>Acidobacteriota</taxon>
        <taxon>Holophagae</taxon>
        <taxon>Acanthopleuribacterales</taxon>
        <taxon>Acanthopleuribacteraceae</taxon>
        <taxon>Acanthopleuribacter</taxon>
    </lineage>
</organism>
<dbReference type="EMBL" id="JAFREP010000044">
    <property type="protein sequence ID" value="MBO1322856.1"/>
    <property type="molecule type" value="Genomic_DNA"/>
</dbReference>
<dbReference type="SMART" id="SM00332">
    <property type="entry name" value="PP2Cc"/>
    <property type="match status" value="1"/>
</dbReference>
<evidence type="ECO:0000313" key="2">
    <source>
        <dbReference type="EMBL" id="MBO1322856.1"/>
    </source>
</evidence>
<keyword evidence="3" id="KW-1185">Reference proteome</keyword>
<dbReference type="InterPro" id="IPR036457">
    <property type="entry name" value="PPM-type-like_dom_sf"/>
</dbReference>
<evidence type="ECO:0000313" key="3">
    <source>
        <dbReference type="Proteomes" id="UP000664417"/>
    </source>
</evidence>
<name>A0A8J7QKR7_9BACT</name>
<dbReference type="Gene3D" id="3.60.40.10">
    <property type="entry name" value="PPM-type phosphatase domain"/>
    <property type="match status" value="1"/>
</dbReference>
<dbReference type="InterPro" id="IPR001932">
    <property type="entry name" value="PPM-type_phosphatase-like_dom"/>
</dbReference>
<dbReference type="SUPFAM" id="SSF81606">
    <property type="entry name" value="PP2C-like"/>
    <property type="match status" value="1"/>
</dbReference>
<gene>
    <name evidence="2" type="ORF">J3U88_30605</name>
</gene>
<accession>A0A8J7QKR7</accession>
<dbReference type="RefSeq" id="WP_207862828.1">
    <property type="nucleotide sequence ID" value="NZ_JAFREP010000044.1"/>
</dbReference>
<feature type="domain" description="PPM-type phosphatase" evidence="1">
    <location>
        <begin position="99"/>
        <end position="345"/>
    </location>
</feature>
<dbReference type="Proteomes" id="UP000664417">
    <property type="component" value="Unassembled WGS sequence"/>
</dbReference>
<proteinExistence type="predicted"/>
<comment type="caution">
    <text evidence="2">The sequence shown here is derived from an EMBL/GenBank/DDBJ whole genome shotgun (WGS) entry which is preliminary data.</text>
</comment>
<reference evidence="2" key="1">
    <citation type="submission" date="2021-03" db="EMBL/GenBank/DDBJ databases">
        <authorList>
            <person name="Wang G."/>
        </authorList>
    </citation>
    <scope>NUCLEOTIDE SEQUENCE</scope>
    <source>
        <strain evidence="2">KCTC 12899</strain>
    </source>
</reference>